<proteinExistence type="predicted"/>
<evidence type="ECO:0000313" key="1">
    <source>
        <dbReference type="EMBL" id="SDA02593.1"/>
    </source>
</evidence>
<dbReference type="AlphaFoldDB" id="A0A2X0LSU5"/>
<dbReference type="InterPro" id="IPR032710">
    <property type="entry name" value="NTF2-like_dom_sf"/>
</dbReference>
<dbReference type="PANTHER" id="PTHR39401">
    <property type="entry name" value="SNOAL-LIKE DOMAIN-CONTAINING PROTEIN"/>
    <property type="match status" value="1"/>
</dbReference>
<evidence type="ECO:0000313" key="2">
    <source>
        <dbReference type="Proteomes" id="UP000249723"/>
    </source>
</evidence>
<dbReference type="SUPFAM" id="SSF54427">
    <property type="entry name" value="NTF2-like"/>
    <property type="match status" value="1"/>
</dbReference>
<dbReference type="PANTHER" id="PTHR39401:SF1">
    <property type="entry name" value="SNOAL-LIKE DOMAIN-CONTAINING PROTEIN"/>
    <property type="match status" value="1"/>
</dbReference>
<reference evidence="2" key="1">
    <citation type="submission" date="2016-10" db="EMBL/GenBank/DDBJ databases">
        <authorList>
            <person name="Jeantristanb JTB J.-T."/>
            <person name="Ricardo R."/>
        </authorList>
    </citation>
    <scope>NUCLEOTIDE SEQUENCE [LARGE SCALE GENOMIC DNA]</scope>
</reference>
<dbReference type="STRING" id="289078.A0A2X0LSU5"/>
<name>A0A2X0LSU5_9BASI</name>
<organism evidence="1 2">
    <name type="scientific">Microbotryum saponariae</name>
    <dbReference type="NCBI Taxonomy" id="289078"/>
    <lineage>
        <taxon>Eukaryota</taxon>
        <taxon>Fungi</taxon>
        <taxon>Dikarya</taxon>
        <taxon>Basidiomycota</taxon>
        <taxon>Pucciniomycotina</taxon>
        <taxon>Microbotryomycetes</taxon>
        <taxon>Microbotryales</taxon>
        <taxon>Microbotryaceae</taxon>
        <taxon>Microbotryum</taxon>
    </lineage>
</organism>
<keyword evidence="2" id="KW-1185">Reference proteome</keyword>
<sequence length="182" mass="20693">MTSTQFPPTLSQEKKEFIKAFYSVSDTPGATDKYVDFLTEDVDFIMGLKAIQGVPAVRKMRETMWSDVTTRRHTPTQVYTFNQESNDLMIHGKASSIIWDQFWVLRHVLTRIYFVLTCQVSYGLKNGTSVEDVGWAARMVFAQGGELKMKSYQAALLSTLAIFQVWLDAAPLADAVKEMHKH</sequence>
<dbReference type="OrthoDB" id="3468019at2759"/>
<dbReference type="EMBL" id="FMWP01000126">
    <property type="protein sequence ID" value="SDA02593.1"/>
    <property type="molecule type" value="Genomic_DNA"/>
</dbReference>
<accession>A0A2X0LSU5</accession>
<gene>
    <name evidence="1" type="ORF">BZ3500_MVSOF-1268-A1-R1_CHR7-2G09509</name>
</gene>
<dbReference type="Proteomes" id="UP000249723">
    <property type="component" value="Unassembled WGS sequence"/>
</dbReference>
<protein>
    <submittedName>
        <fullName evidence="1">BZ3500_MvSof-1268-A1-R1_Chr7-2g09509 protein</fullName>
    </submittedName>
</protein>